<organism evidence="2 3">
    <name type="scientific">Alysiella crassa</name>
    <dbReference type="NCBI Taxonomy" id="153491"/>
    <lineage>
        <taxon>Bacteria</taxon>
        <taxon>Pseudomonadati</taxon>
        <taxon>Pseudomonadota</taxon>
        <taxon>Betaproteobacteria</taxon>
        <taxon>Neisseriales</taxon>
        <taxon>Neisseriaceae</taxon>
        <taxon>Alysiella</taxon>
    </lineage>
</organism>
<reference evidence="2 3" key="1">
    <citation type="submission" date="2018-06" db="EMBL/GenBank/DDBJ databases">
        <authorList>
            <consortium name="Pathogen Informatics"/>
            <person name="Doyle S."/>
        </authorList>
    </citation>
    <scope>NUCLEOTIDE SEQUENCE [LARGE SCALE GENOMIC DNA]</scope>
    <source>
        <strain evidence="2 3">NCTC10283</strain>
    </source>
</reference>
<dbReference type="OrthoDB" id="784829at2"/>
<keyword evidence="2" id="KW-0547">Nucleotide-binding</keyword>
<keyword evidence="3" id="KW-1185">Reference proteome</keyword>
<dbReference type="InterPro" id="IPR009270">
    <property type="entry name" value="DUF927"/>
</dbReference>
<evidence type="ECO:0000259" key="1">
    <source>
        <dbReference type="Pfam" id="PF06048"/>
    </source>
</evidence>
<proteinExistence type="predicted"/>
<evidence type="ECO:0000313" key="3">
    <source>
        <dbReference type="Proteomes" id="UP000254209"/>
    </source>
</evidence>
<gene>
    <name evidence="2" type="ORF">NCTC10283_00303</name>
</gene>
<dbReference type="AlphaFoldDB" id="A0A376BKE3"/>
<protein>
    <submittedName>
        <fullName evidence="2">Superfamily II helicase and inactivated derivatives</fullName>
    </submittedName>
</protein>
<sequence length="582" mass="64844">MEKQTENNPLNEFEKASIQPYYDCTRNGVYYIAIETDSNGNTSEKPPLRLSDSIRIIGRGADTAGNHYRVISWQDGFTHKAKIAALPMADIGTNAGFQSLQQRGMTIHAGRRKRELLADYLQTQGDNTPFHIVDKAGWHGKDYILPSGEIIHSKQNHKNKTTPQTLYNGDTSQAAAFTISGNLKEWQAQVSQYAAGNSRLCLAIGTALAAPLLAILGEQNGGFHIYGKSSDGKTTAAKVGLSVWGQPEKIKNAWNGTVLGFANAALARNDNFMVLDEIAECEPHIIAKTTYSVINGKSKLQGAKDGGNRQQSEWRILIFSTGEYDLKNYIERGGMKWEAGQSVRLPSLPAMVRYGVYDHLHGFHNGAALSDHLLNAMEQQHGAAGAAWIEKLMTLDIERIHAARNAFMQILPELNGQALRAARRFAIVAAALELANEITGLAAGVGMAGVKQCFDDWFAINGSMDYETRAIIEQTEDFMQLYGESSRFVEWNNPFVNHDHAGYFRELNEKERRKEFWIVPAVFESEILRHADVQQGCLVLYKVGWLQKPKSGKGWKQLRFQKGRYYVLLGMEPPNLESLFDD</sequence>
<evidence type="ECO:0000313" key="2">
    <source>
        <dbReference type="EMBL" id="SSY70222.1"/>
    </source>
</evidence>
<dbReference type="Proteomes" id="UP000254209">
    <property type="component" value="Unassembled WGS sequence"/>
</dbReference>
<dbReference type="RefSeq" id="WP_034294953.1">
    <property type="nucleotide sequence ID" value="NZ_CP091519.2"/>
</dbReference>
<feature type="domain" description="DUF927" evidence="1">
    <location>
        <begin position="24"/>
        <end position="312"/>
    </location>
</feature>
<keyword evidence="2" id="KW-0067">ATP-binding</keyword>
<keyword evidence="2" id="KW-0378">Hydrolase</keyword>
<keyword evidence="2" id="KW-0347">Helicase</keyword>
<dbReference type="Pfam" id="PF06048">
    <property type="entry name" value="DUF927"/>
    <property type="match status" value="1"/>
</dbReference>
<dbReference type="GO" id="GO:0004386">
    <property type="term" value="F:helicase activity"/>
    <property type="evidence" value="ECO:0007669"/>
    <property type="project" value="UniProtKB-KW"/>
</dbReference>
<dbReference type="EMBL" id="UFSO01000002">
    <property type="protein sequence ID" value="SSY70222.1"/>
    <property type="molecule type" value="Genomic_DNA"/>
</dbReference>
<dbReference type="STRING" id="1120980.GCA_000745955_02216"/>
<accession>A0A376BKE3</accession>
<name>A0A376BKE3_9NEIS</name>